<reference evidence="8" key="1">
    <citation type="submission" date="2016-10" db="EMBL/GenBank/DDBJ databases">
        <authorList>
            <person name="Varghese N."/>
            <person name="Submissions S."/>
        </authorList>
    </citation>
    <scope>NUCLEOTIDE SEQUENCE [LARGE SCALE GENOMIC DNA]</scope>
    <source>
        <strain evidence="8">AAP</strain>
    </source>
</reference>
<evidence type="ECO:0000313" key="7">
    <source>
        <dbReference type="EMBL" id="SDK73999.1"/>
    </source>
</evidence>
<feature type="transmembrane region" description="Helical" evidence="6">
    <location>
        <begin position="341"/>
        <end position="363"/>
    </location>
</feature>
<evidence type="ECO:0000256" key="1">
    <source>
        <dbReference type="ARBA" id="ARBA00004651"/>
    </source>
</evidence>
<feature type="transmembrane region" description="Helical" evidence="6">
    <location>
        <begin position="369"/>
        <end position="393"/>
    </location>
</feature>
<evidence type="ECO:0000313" key="8">
    <source>
        <dbReference type="Proteomes" id="UP000199107"/>
    </source>
</evidence>
<dbReference type="STRING" id="48727.SAMN05192555_10171"/>
<comment type="subcellular location">
    <subcellularLocation>
        <location evidence="1">Cell membrane</location>
        <topology evidence="1">Multi-pass membrane protein</topology>
    </subcellularLocation>
</comment>
<dbReference type="Pfam" id="PF13440">
    <property type="entry name" value="Polysacc_synt_3"/>
    <property type="match status" value="1"/>
</dbReference>
<keyword evidence="2" id="KW-1003">Cell membrane</keyword>
<protein>
    <submittedName>
        <fullName evidence="7">Membrane protein involved in the export of O-antigen and teichoic acid</fullName>
    </submittedName>
</protein>
<keyword evidence="5 6" id="KW-0472">Membrane</keyword>
<evidence type="ECO:0000256" key="4">
    <source>
        <dbReference type="ARBA" id="ARBA00022989"/>
    </source>
</evidence>
<keyword evidence="3 6" id="KW-0812">Transmembrane</keyword>
<feature type="transmembrane region" description="Helical" evidence="6">
    <location>
        <begin position="56"/>
        <end position="79"/>
    </location>
</feature>
<dbReference type="AlphaFoldDB" id="A0A1G9ECV7"/>
<evidence type="ECO:0000256" key="6">
    <source>
        <dbReference type="SAM" id="Phobius"/>
    </source>
</evidence>
<feature type="transmembrane region" description="Helical" evidence="6">
    <location>
        <begin position="141"/>
        <end position="168"/>
    </location>
</feature>
<dbReference type="EMBL" id="FNGH01000001">
    <property type="protein sequence ID" value="SDK73999.1"/>
    <property type="molecule type" value="Genomic_DNA"/>
</dbReference>
<organism evidence="7 8">
    <name type="scientific">Franzmannia pantelleriensis</name>
    <dbReference type="NCBI Taxonomy" id="48727"/>
    <lineage>
        <taxon>Bacteria</taxon>
        <taxon>Pseudomonadati</taxon>
        <taxon>Pseudomonadota</taxon>
        <taxon>Gammaproteobacteria</taxon>
        <taxon>Oceanospirillales</taxon>
        <taxon>Halomonadaceae</taxon>
        <taxon>Franzmannia</taxon>
    </lineage>
</organism>
<feature type="transmembrane region" description="Helical" evidence="6">
    <location>
        <begin position="213"/>
        <end position="233"/>
    </location>
</feature>
<dbReference type="PANTHER" id="PTHR30250:SF28">
    <property type="entry name" value="POLYSACCHARIDE BIOSYNTHESIS PROTEIN"/>
    <property type="match status" value="1"/>
</dbReference>
<feature type="transmembrane region" description="Helical" evidence="6">
    <location>
        <begin position="20"/>
        <end position="44"/>
    </location>
</feature>
<evidence type="ECO:0000256" key="5">
    <source>
        <dbReference type="ARBA" id="ARBA00023136"/>
    </source>
</evidence>
<keyword evidence="4 6" id="KW-1133">Transmembrane helix</keyword>
<feature type="transmembrane region" description="Helical" evidence="6">
    <location>
        <begin position="311"/>
        <end position="329"/>
    </location>
</feature>
<feature type="transmembrane region" description="Helical" evidence="6">
    <location>
        <begin position="270"/>
        <end position="291"/>
    </location>
</feature>
<sequence length="400" mass="43529">MAFSPVITRLYGPEAFGVLGTFTAILAILTPLAALSYPIAIVLPRHDADALGLVKLSLGIAVAMSLLAGLILTLFQTQIVDVFNLHTVEPFILFLPLAMLFTASMSVMNHWVARKKLFNIKARVAVLQALWLNTAKAGIGLVAPLATVLVVLTAMSSALHSAMLFFAVQKNEKSQAFSGVPGKEKNWQKKIKNYRHLAFYRTPQEMLSASSQSLPVVFIASMFGPAAAGFYALGNMVLMMPSSLVGNSVKEVVYPKMAEKMNENLSVTGLLVKATLSLMLIGLFPLTIIVLSGPWLFGIVFGSDWTVSGQYAQWIALLVFFNLSNKPSIASIPILHLERAILVYSVVATFLRLSSIWVAYYLWGSDLSAVAFFSITCSISYIVLLAIVFIASVKRDKALE</sequence>
<gene>
    <name evidence="7" type="ORF">SAMN05192555_10171</name>
</gene>
<keyword evidence="8" id="KW-1185">Reference proteome</keyword>
<proteinExistence type="predicted"/>
<dbReference type="PANTHER" id="PTHR30250">
    <property type="entry name" value="PST FAMILY PREDICTED COLANIC ACID TRANSPORTER"/>
    <property type="match status" value="1"/>
</dbReference>
<feature type="transmembrane region" description="Helical" evidence="6">
    <location>
        <begin position="91"/>
        <end position="113"/>
    </location>
</feature>
<dbReference type="GO" id="GO:0005886">
    <property type="term" value="C:plasma membrane"/>
    <property type="evidence" value="ECO:0007669"/>
    <property type="project" value="UniProtKB-SubCell"/>
</dbReference>
<name>A0A1G9ECV7_9GAMM</name>
<dbReference type="Proteomes" id="UP000199107">
    <property type="component" value="Unassembled WGS sequence"/>
</dbReference>
<evidence type="ECO:0000256" key="3">
    <source>
        <dbReference type="ARBA" id="ARBA00022692"/>
    </source>
</evidence>
<dbReference type="InterPro" id="IPR050833">
    <property type="entry name" value="Poly_Biosynth_Transport"/>
</dbReference>
<evidence type="ECO:0000256" key="2">
    <source>
        <dbReference type="ARBA" id="ARBA00022475"/>
    </source>
</evidence>
<accession>A0A1G9ECV7</accession>